<organism evidence="1 2">
    <name type="scientific">Modestobacter italicus (strain DSM 44449 / CECT 9708 / BC 501)</name>
    <dbReference type="NCBI Taxonomy" id="2732864"/>
    <lineage>
        <taxon>Bacteria</taxon>
        <taxon>Bacillati</taxon>
        <taxon>Actinomycetota</taxon>
        <taxon>Actinomycetes</taxon>
        <taxon>Geodermatophilales</taxon>
        <taxon>Geodermatophilaceae</taxon>
        <taxon>Modestobacter</taxon>
    </lineage>
</organism>
<evidence type="ECO:0000313" key="1">
    <source>
        <dbReference type="EMBL" id="CCH87412.1"/>
    </source>
</evidence>
<dbReference type="KEGG" id="mmar:MODMU_1977"/>
<gene>
    <name evidence="1" type="ordered locus">MODMU_1977</name>
</gene>
<dbReference type="CDD" id="cd00448">
    <property type="entry name" value="YjgF_YER057c_UK114_family"/>
    <property type="match status" value="1"/>
</dbReference>
<dbReference type="InterPro" id="IPR006175">
    <property type="entry name" value="YjgF/YER057c/UK114"/>
</dbReference>
<dbReference type="AlphaFoldDB" id="I4EVJ9"/>
<protein>
    <submittedName>
        <fullName evidence="1">Translation initiation inhibitor</fullName>
    </submittedName>
</protein>
<proteinExistence type="predicted"/>
<dbReference type="Proteomes" id="UP000006461">
    <property type="component" value="Chromosome"/>
</dbReference>
<dbReference type="PATRIC" id="fig|477641.3.peg.1867"/>
<reference evidence="1 2" key="1">
    <citation type="journal article" date="2012" name="J. Bacteriol.">
        <title>Genome Sequence of Radiation-Resistant Modestobacter marinus Strain BC501, a Representative Actinobacterium That Thrives on Calcareous Stone Surfaces.</title>
        <authorList>
            <person name="Normand P."/>
            <person name="Gury J."/>
            <person name="Pujic P."/>
            <person name="Chouaia B."/>
            <person name="Crotti E."/>
            <person name="Brusetti L."/>
            <person name="Daffonchio D."/>
            <person name="Vacherie B."/>
            <person name="Barbe V."/>
            <person name="Medigue C."/>
            <person name="Calteau A."/>
            <person name="Ghodhbane-Gtari F."/>
            <person name="Essoussi I."/>
            <person name="Nouioui I."/>
            <person name="Abbassi-Ghozzi I."/>
            <person name="Gtari M."/>
        </authorList>
    </citation>
    <scope>NUCLEOTIDE SEQUENCE [LARGE SCALE GENOMIC DNA]</scope>
    <source>
        <strain evidence="2">BC 501</strain>
    </source>
</reference>
<name>I4EVJ9_MODI5</name>
<evidence type="ECO:0000313" key="2">
    <source>
        <dbReference type="Proteomes" id="UP000006461"/>
    </source>
</evidence>
<dbReference type="SUPFAM" id="SSF55298">
    <property type="entry name" value="YjgF-like"/>
    <property type="match status" value="1"/>
</dbReference>
<dbReference type="eggNOG" id="COG0251">
    <property type="taxonomic scope" value="Bacteria"/>
</dbReference>
<sequence length="135" mass="13826">MTVHLNHPDGLLQQTEYAPVALAAGSLLLLLAGQAAVTPAGEPTSADLTGQVHSALQNVATGVRGAGGDVRDVARLTFYVVGWTPGMASELLAGTSRAQESDGFTSPLPPITVIGVQALWTPDLLVEIEATAVLT</sequence>
<dbReference type="HOGENOM" id="CLU_100715_4_2_11"/>
<dbReference type="Gene3D" id="3.30.1330.40">
    <property type="entry name" value="RutC-like"/>
    <property type="match status" value="1"/>
</dbReference>
<keyword evidence="2" id="KW-1185">Reference proteome</keyword>
<dbReference type="Pfam" id="PF01042">
    <property type="entry name" value="Ribonuc_L-PSP"/>
    <property type="match status" value="1"/>
</dbReference>
<accession>I4EVJ9</accession>
<dbReference type="EMBL" id="FO203431">
    <property type="protein sequence ID" value="CCH87412.1"/>
    <property type="molecule type" value="Genomic_DNA"/>
</dbReference>
<dbReference type="STRING" id="477641.MODMU_1977"/>
<dbReference type="InterPro" id="IPR035959">
    <property type="entry name" value="RutC-like_sf"/>
</dbReference>